<keyword evidence="1" id="KW-0812">Transmembrane</keyword>
<name>A0A151JDF4_9VIBR</name>
<feature type="transmembrane region" description="Helical" evidence="1">
    <location>
        <begin position="133"/>
        <end position="155"/>
    </location>
</feature>
<dbReference type="RefSeq" id="WP_065820060.1">
    <property type="nucleotide sequence ID" value="NZ_MPKQ01000002.1"/>
</dbReference>
<feature type="transmembrane region" description="Helical" evidence="1">
    <location>
        <begin position="176"/>
        <end position="193"/>
    </location>
</feature>
<evidence type="ECO:0000313" key="2">
    <source>
        <dbReference type="EMBL" id="KYN23819.1"/>
    </source>
</evidence>
<reference evidence="3" key="1">
    <citation type="submission" date="2015-12" db="EMBL/GenBank/DDBJ databases">
        <authorList>
            <person name="Tarr C.L."/>
            <person name="Gladney L.M."/>
        </authorList>
    </citation>
    <scope>NUCLEOTIDE SEQUENCE [LARGE SCALE GENOMIC DNA]</scope>
    <source>
        <strain evidence="3">2756-81</strain>
    </source>
</reference>
<keyword evidence="1" id="KW-1133">Transmembrane helix</keyword>
<accession>A0A151JDF4</accession>
<feature type="transmembrane region" description="Helical" evidence="1">
    <location>
        <begin position="89"/>
        <end position="113"/>
    </location>
</feature>
<organism evidence="2 3">
    <name type="scientific">Vibrio cidicii</name>
    <dbReference type="NCBI Taxonomy" id="1763883"/>
    <lineage>
        <taxon>Bacteria</taxon>
        <taxon>Pseudomonadati</taxon>
        <taxon>Pseudomonadota</taxon>
        <taxon>Gammaproteobacteria</taxon>
        <taxon>Vibrionales</taxon>
        <taxon>Vibrionaceae</taxon>
        <taxon>Vibrio</taxon>
    </lineage>
</organism>
<feature type="transmembrane region" description="Helical" evidence="1">
    <location>
        <begin position="21"/>
        <end position="40"/>
    </location>
</feature>
<dbReference type="AlphaFoldDB" id="A0A151JDF4"/>
<evidence type="ECO:0000313" key="3">
    <source>
        <dbReference type="Proteomes" id="UP000075349"/>
    </source>
</evidence>
<keyword evidence="1" id="KW-0472">Membrane</keyword>
<protein>
    <submittedName>
        <fullName evidence="2">Uncharacterized protein</fullName>
    </submittedName>
</protein>
<dbReference type="EMBL" id="LOMK01000002">
    <property type="protein sequence ID" value="KYN23819.1"/>
    <property type="molecule type" value="Genomic_DNA"/>
</dbReference>
<evidence type="ECO:0000256" key="1">
    <source>
        <dbReference type="SAM" id="Phobius"/>
    </source>
</evidence>
<comment type="caution">
    <text evidence="2">The sequence shown here is derived from an EMBL/GenBank/DDBJ whole genome shotgun (WGS) entry which is preliminary data.</text>
</comment>
<gene>
    <name evidence="2" type="ORF">AUQ44_18280</name>
</gene>
<dbReference type="Proteomes" id="UP000075349">
    <property type="component" value="Unassembled WGS sequence"/>
</dbReference>
<proteinExistence type="predicted"/>
<sequence>MAVSKLVTFRRWLIGWIKNPWVDMVIGIFVLITAILEFAVEETHQLSGAKGLFLLGSWVVLKATLRLLESVDLLVDSAQHFYKKEKPRFFVRFNFIALIHIMIAILLVVIGVSEAIQEFDSEVALSQVWHWNLVLVGAMIMVKTTGELMDAIYFASKAAKKTMARTAQQAIRWLRFPRMELAMAFMVLFISAWEQLLRPGVLHLGPQHGLAFYALVHITRFFASMAETTDLIYLSESESHYPHED</sequence>